<keyword evidence="3" id="KW-1185">Reference proteome</keyword>
<accession>A0AA39RFI5</accession>
<evidence type="ECO:0000313" key="2">
    <source>
        <dbReference type="EMBL" id="KAK0571742.1"/>
    </source>
</evidence>
<feature type="compositionally biased region" description="Acidic residues" evidence="1">
    <location>
        <begin position="23"/>
        <end position="44"/>
    </location>
</feature>
<dbReference type="EMBL" id="JAUESC010000388">
    <property type="protein sequence ID" value="KAK0571742.1"/>
    <property type="molecule type" value="Genomic_DNA"/>
</dbReference>
<reference evidence="2" key="1">
    <citation type="journal article" date="2022" name="Plant J.">
        <title>Strategies of tolerance reflected in two North American maple genomes.</title>
        <authorList>
            <person name="McEvoy S.L."/>
            <person name="Sezen U.U."/>
            <person name="Trouern-Trend A."/>
            <person name="McMahon S.M."/>
            <person name="Schaberg P.G."/>
            <person name="Yang J."/>
            <person name="Wegrzyn J.L."/>
            <person name="Swenson N.G."/>
        </authorList>
    </citation>
    <scope>NUCLEOTIDE SEQUENCE</scope>
    <source>
        <strain evidence="2">NS2018</strain>
    </source>
</reference>
<name>A0AA39RFI5_ACESA</name>
<feature type="region of interest" description="Disordered" evidence="1">
    <location>
        <begin position="1"/>
        <end position="229"/>
    </location>
</feature>
<evidence type="ECO:0000256" key="1">
    <source>
        <dbReference type="SAM" id="MobiDB-lite"/>
    </source>
</evidence>
<feature type="compositionally biased region" description="Polar residues" evidence="1">
    <location>
        <begin position="210"/>
        <end position="229"/>
    </location>
</feature>
<protein>
    <submittedName>
        <fullName evidence="2">Uncharacterized protein</fullName>
    </submittedName>
</protein>
<dbReference type="Proteomes" id="UP001168877">
    <property type="component" value="Unassembled WGS sequence"/>
</dbReference>
<feature type="compositionally biased region" description="Polar residues" evidence="1">
    <location>
        <begin position="71"/>
        <end position="80"/>
    </location>
</feature>
<evidence type="ECO:0000313" key="3">
    <source>
        <dbReference type="Proteomes" id="UP001168877"/>
    </source>
</evidence>
<sequence>MKGIVEASRKAVLRQRDAGIAPPEDESDEGTPENLPEGDDEEGVPDYVPKEAHDQELTVCSAGAEGASGNFGVSRTSADSGNPVGPSSKGKEKVGDLPEPEQANLPSGSGSPHSVADMPNVPFEAVGGPSGAVAPKFPTSVEPNRSSSEIPASADPISTLRDSNTEAGQTGKRKASFSSGRPFPKIPRVVAPGDDRREETNNELLGGSSGSVEVQVENQTDSRRFSQAASKKPQLNILGKVSGPGSTQLAGLLLEGPFEETLKGGKGLGPGLGPMESSSLINRVGSEMMVGPKIDKDQGEELSQMVLPQANDRLVPKKPANRN</sequence>
<reference evidence="2" key="2">
    <citation type="submission" date="2023-06" db="EMBL/GenBank/DDBJ databases">
        <authorList>
            <person name="Swenson N.G."/>
            <person name="Wegrzyn J.L."/>
            <person name="Mcevoy S.L."/>
        </authorList>
    </citation>
    <scope>NUCLEOTIDE SEQUENCE</scope>
    <source>
        <strain evidence="2">NS2018</strain>
        <tissue evidence="2">Leaf</tissue>
    </source>
</reference>
<gene>
    <name evidence="2" type="ORF">LWI29_020848</name>
</gene>
<feature type="compositionally biased region" description="Polar residues" evidence="1">
    <location>
        <begin position="141"/>
        <end position="150"/>
    </location>
</feature>
<organism evidence="2 3">
    <name type="scientific">Acer saccharum</name>
    <name type="common">Sugar maple</name>
    <dbReference type="NCBI Taxonomy" id="4024"/>
    <lineage>
        <taxon>Eukaryota</taxon>
        <taxon>Viridiplantae</taxon>
        <taxon>Streptophyta</taxon>
        <taxon>Embryophyta</taxon>
        <taxon>Tracheophyta</taxon>
        <taxon>Spermatophyta</taxon>
        <taxon>Magnoliopsida</taxon>
        <taxon>eudicotyledons</taxon>
        <taxon>Gunneridae</taxon>
        <taxon>Pentapetalae</taxon>
        <taxon>rosids</taxon>
        <taxon>malvids</taxon>
        <taxon>Sapindales</taxon>
        <taxon>Sapindaceae</taxon>
        <taxon>Hippocastanoideae</taxon>
        <taxon>Acereae</taxon>
        <taxon>Acer</taxon>
    </lineage>
</organism>
<proteinExistence type="predicted"/>
<comment type="caution">
    <text evidence="2">The sequence shown here is derived from an EMBL/GenBank/DDBJ whole genome shotgun (WGS) entry which is preliminary data.</text>
</comment>
<dbReference type="AlphaFoldDB" id="A0AA39RFI5"/>